<organism evidence="1">
    <name type="scientific">Candidatus Kentrum sp. DK</name>
    <dbReference type="NCBI Taxonomy" id="2126562"/>
    <lineage>
        <taxon>Bacteria</taxon>
        <taxon>Pseudomonadati</taxon>
        <taxon>Pseudomonadota</taxon>
        <taxon>Gammaproteobacteria</taxon>
        <taxon>Candidatus Kentrum</taxon>
    </lineage>
</organism>
<accession>A0A450TLG0</accession>
<gene>
    <name evidence="1" type="ORF">BECKDK2373C_GA0170839_11873</name>
</gene>
<dbReference type="AlphaFoldDB" id="A0A450TLG0"/>
<protein>
    <submittedName>
        <fullName evidence="1">Uncharacterized protein</fullName>
    </submittedName>
</protein>
<proteinExistence type="predicted"/>
<sequence>MTEFFEEQREGRRPRIMVAKTGAPRVLRTAAFFDYALYVSIGCCGC</sequence>
<dbReference type="EMBL" id="CAADEY010000187">
    <property type="protein sequence ID" value="VFJ68565.1"/>
    <property type="molecule type" value="Genomic_DNA"/>
</dbReference>
<reference evidence="1" key="1">
    <citation type="submission" date="2019-02" db="EMBL/GenBank/DDBJ databases">
        <authorList>
            <person name="Gruber-Vodicka R. H."/>
            <person name="Seah K. B. B."/>
        </authorList>
    </citation>
    <scope>NUCLEOTIDE SEQUENCE</scope>
    <source>
        <strain evidence="1">BECK_DK161</strain>
    </source>
</reference>
<evidence type="ECO:0000313" key="1">
    <source>
        <dbReference type="EMBL" id="VFJ68565.1"/>
    </source>
</evidence>
<name>A0A450TLG0_9GAMM</name>